<dbReference type="GO" id="GO:0005634">
    <property type="term" value="C:nucleus"/>
    <property type="evidence" value="ECO:0000318"/>
    <property type="project" value="GO_Central"/>
</dbReference>
<evidence type="ECO:0000256" key="6">
    <source>
        <dbReference type="ARBA" id="ARBA00022840"/>
    </source>
</evidence>
<keyword evidence="9" id="KW-0539">Nucleus</keyword>
<gene>
    <name evidence="15" type="ORF">TRIADDRAFT_11173</name>
</gene>
<dbReference type="SMART" id="SM00487">
    <property type="entry name" value="DEXDc"/>
    <property type="match status" value="1"/>
</dbReference>
<dbReference type="InterPro" id="IPR011545">
    <property type="entry name" value="DEAD/DEAH_box_helicase_dom"/>
</dbReference>
<accession>B3RJ62</accession>
<keyword evidence="16" id="KW-1185">Reference proteome</keyword>
<name>B3RJ62_TRIAD</name>
<dbReference type="PhylomeDB" id="B3RJ62"/>
<dbReference type="InterPro" id="IPR027417">
    <property type="entry name" value="P-loop_NTPase"/>
</dbReference>
<evidence type="ECO:0000313" key="16">
    <source>
        <dbReference type="Proteomes" id="UP000009022"/>
    </source>
</evidence>
<reference evidence="15 16" key="1">
    <citation type="journal article" date="2008" name="Nature">
        <title>The Trichoplax genome and the nature of placozoans.</title>
        <authorList>
            <person name="Srivastava M."/>
            <person name="Begovic E."/>
            <person name="Chapman J."/>
            <person name="Putnam N.H."/>
            <person name="Hellsten U."/>
            <person name="Kawashima T."/>
            <person name="Kuo A."/>
            <person name="Mitros T."/>
            <person name="Salamov A."/>
            <person name="Carpenter M.L."/>
            <person name="Signorovitch A.Y."/>
            <person name="Moreno M.A."/>
            <person name="Kamm K."/>
            <person name="Grimwood J."/>
            <person name="Schmutz J."/>
            <person name="Shapiro H."/>
            <person name="Grigoriev I.V."/>
            <person name="Buss L.W."/>
            <person name="Schierwater B."/>
            <person name="Dellaporta S.L."/>
            <person name="Rokhsar D.S."/>
        </authorList>
    </citation>
    <scope>NUCLEOTIDE SEQUENCE [LARGE SCALE GENOMIC DNA]</scope>
    <source>
        <strain evidence="15 16">Grell-BS-1999</strain>
    </source>
</reference>
<dbReference type="EC" id="5.6.2.4" evidence="11"/>
<dbReference type="GO" id="GO:0005694">
    <property type="term" value="C:chromosome"/>
    <property type="evidence" value="ECO:0000318"/>
    <property type="project" value="GO_Central"/>
</dbReference>
<evidence type="ECO:0000256" key="11">
    <source>
        <dbReference type="ARBA" id="ARBA00034808"/>
    </source>
</evidence>
<keyword evidence="7" id="KW-0238">DNA-binding</keyword>
<dbReference type="HOGENOM" id="CLU_001103_10_2_1"/>
<evidence type="ECO:0000256" key="1">
    <source>
        <dbReference type="ARBA" id="ARBA00004123"/>
    </source>
</evidence>
<dbReference type="FunFam" id="3.40.50.300:FF:000772">
    <property type="entry name" value="ATP-dependent DNA helicase Q4"/>
    <property type="match status" value="1"/>
</dbReference>
<dbReference type="FunCoup" id="B3RJ62">
    <property type="interactions" value="821"/>
</dbReference>
<dbReference type="Proteomes" id="UP000009022">
    <property type="component" value="Unassembled WGS sequence"/>
</dbReference>
<evidence type="ECO:0000256" key="9">
    <source>
        <dbReference type="ARBA" id="ARBA00023242"/>
    </source>
</evidence>
<feature type="domain" description="Helicase C-terminal" evidence="14">
    <location>
        <begin position="225"/>
        <end position="393"/>
    </location>
</feature>
<keyword evidence="8" id="KW-0413">Isomerase</keyword>
<dbReference type="GO" id="GO:0005524">
    <property type="term" value="F:ATP binding"/>
    <property type="evidence" value="ECO:0007669"/>
    <property type="project" value="UniProtKB-KW"/>
</dbReference>
<dbReference type="PROSITE" id="PS51192">
    <property type="entry name" value="HELICASE_ATP_BIND_1"/>
    <property type="match status" value="1"/>
</dbReference>
<dbReference type="OMA" id="AYCYTIV"/>
<dbReference type="Pfam" id="PF00271">
    <property type="entry name" value="Helicase_C"/>
    <property type="match status" value="1"/>
</dbReference>
<dbReference type="GeneID" id="6749489"/>
<evidence type="ECO:0000256" key="4">
    <source>
        <dbReference type="ARBA" id="ARBA00022801"/>
    </source>
</evidence>
<dbReference type="InterPro" id="IPR014001">
    <property type="entry name" value="Helicase_ATP-bd"/>
</dbReference>
<feature type="domain" description="Helicase ATP-binding" evidence="13">
    <location>
        <begin position="18"/>
        <end position="193"/>
    </location>
</feature>
<dbReference type="GO" id="GO:0003677">
    <property type="term" value="F:DNA binding"/>
    <property type="evidence" value="ECO:0007669"/>
    <property type="project" value="UniProtKB-KW"/>
</dbReference>
<evidence type="ECO:0000256" key="3">
    <source>
        <dbReference type="ARBA" id="ARBA00022741"/>
    </source>
</evidence>
<dbReference type="GO" id="GO:0000724">
    <property type="term" value="P:double-strand break repair via homologous recombination"/>
    <property type="evidence" value="ECO:0000318"/>
    <property type="project" value="GO_Central"/>
</dbReference>
<dbReference type="eggNOG" id="KOG0351">
    <property type="taxonomic scope" value="Eukaryota"/>
</dbReference>
<dbReference type="STRING" id="10228.B3RJ62"/>
<proteinExistence type="inferred from homology"/>
<comment type="catalytic activity">
    <reaction evidence="10">
        <text>Couples ATP hydrolysis with the unwinding of duplex DNA by translocating in the 3'-5' direction.</text>
        <dbReference type="EC" id="5.6.2.4"/>
    </reaction>
</comment>
<dbReference type="InParanoid" id="B3RJ62"/>
<evidence type="ECO:0000256" key="10">
    <source>
        <dbReference type="ARBA" id="ARBA00034617"/>
    </source>
</evidence>
<dbReference type="PROSITE" id="PS51194">
    <property type="entry name" value="HELICASE_CTER"/>
    <property type="match status" value="1"/>
</dbReference>
<dbReference type="InterPro" id="IPR001650">
    <property type="entry name" value="Helicase_C-like"/>
</dbReference>
<feature type="non-terminal residue" evidence="15">
    <location>
        <position position="725"/>
    </location>
</feature>
<comment type="catalytic activity">
    <reaction evidence="12">
        <text>ATP + H2O = ADP + phosphate + H(+)</text>
        <dbReference type="Rhea" id="RHEA:13065"/>
        <dbReference type="ChEBI" id="CHEBI:15377"/>
        <dbReference type="ChEBI" id="CHEBI:15378"/>
        <dbReference type="ChEBI" id="CHEBI:30616"/>
        <dbReference type="ChEBI" id="CHEBI:43474"/>
        <dbReference type="ChEBI" id="CHEBI:456216"/>
    </reaction>
</comment>
<evidence type="ECO:0000259" key="13">
    <source>
        <dbReference type="PROSITE" id="PS51192"/>
    </source>
</evidence>
<dbReference type="GO" id="GO:0006260">
    <property type="term" value="P:DNA replication"/>
    <property type="evidence" value="ECO:0000318"/>
    <property type="project" value="GO_Central"/>
</dbReference>
<dbReference type="RefSeq" id="XP_002109005.1">
    <property type="nucleotide sequence ID" value="XM_002108969.1"/>
</dbReference>
<sequence length="725" mass="82403">SLKEFGYCAFKTGQRKVISRILCGMSTLAILPTGGGKSLCYQLPARLYAARSECITLVISPLVSLMEDQVSKFPPFLKGACLHSNLSQSQRKKVYKQLEDKKISVLLTSPETLVSALNDGERLRTLLPPVAFACIDEIHCVSEWSHHFRPCYLLLCKLLKERLGVKCLLGLTATATVPTINSVCAHLGIANSDDGVIQGITLPENLHISVSCDDRKDNALVTLLNGNRFLFKNSIIIYCTRRDETERIAQLIRSYLLRQTFEGMSNVTEVTYTLSREVDLEHAVECYHAGMSPRQRRLVQKNFMSGRTKIVIATVAFGMGLDKADVRGIIHYNMPKTFETFVQEIGRAGRDGLPAHCHVILGEDNHDIRELERHVYANAVEPYTIKRFINMLFPFCDCIQEKKSEGSRSEDHEPQNYAIGHEVTIPIDKVTVNLDIREEVFKTLLCYIDMQFPGLISILSPIHSVCEIICSDSYWKKLVQTVPIITAAVKLQKIKRLDKRSPCFTFPYVQVADKMGWDYEPVRRELFKLQWRKSNDNTNKFIKSGINVTFTINSFHVRVPCCLSDSDRDNIACQLLDIVRQKEKDSLQNLQIIYAALHSVAYKDCKDCIDTVDPVKSCELQTLIREYFKSQEPSSLLLSKNINTEAHLPTLQVSDSTIDGLRRDICSFLSTYNEKFNGSSIARIFHGIGSPAFPAEVWYRCKRFWRRHMDVDFKTISRVATRELV</sequence>
<evidence type="ECO:0000256" key="12">
    <source>
        <dbReference type="ARBA" id="ARBA00049360"/>
    </source>
</evidence>
<evidence type="ECO:0000256" key="5">
    <source>
        <dbReference type="ARBA" id="ARBA00022806"/>
    </source>
</evidence>
<comment type="subcellular location">
    <subcellularLocation>
        <location evidence="1">Nucleus</location>
    </subcellularLocation>
</comment>
<dbReference type="CTD" id="6749489"/>
<evidence type="ECO:0000256" key="2">
    <source>
        <dbReference type="ARBA" id="ARBA00005446"/>
    </source>
</evidence>
<comment type="similarity">
    <text evidence="2">Belongs to the helicase family. RecQ subfamily.</text>
</comment>
<dbReference type="PANTHER" id="PTHR13710">
    <property type="entry name" value="DNA HELICASE RECQ FAMILY MEMBER"/>
    <property type="match status" value="1"/>
</dbReference>
<feature type="non-terminal residue" evidence="15">
    <location>
        <position position="1"/>
    </location>
</feature>
<dbReference type="GO" id="GO:0043138">
    <property type="term" value="F:3'-5' DNA helicase activity"/>
    <property type="evidence" value="ECO:0000318"/>
    <property type="project" value="GO_Central"/>
</dbReference>
<keyword evidence="3" id="KW-0547">Nucleotide-binding</keyword>
<dbReference type="GO" id="GO:0016787">
    <property type="term" value="F:hydrolase activity"/>
    <property type="evidence" value="ECO:0007669"/>
    <property type="project" value="UniProtKB-KW"/>
</dbReference>
<dbReference type="PANTHER" id="PTHR13710:SF108">
    <property type="entry name" value="ATP-DEPENDENT DNA HELICASE Q4"/>
    <property type="match status" value="1"/>
</dbReference>
<dbReference type="SUPFAM" id="SSF52540">
    <property type="entry name" value="P-loop containing nucleoside triphosphate hydrolases"/>
    <property type="match status" value="1"/>
</dbReference>
<keyword evidence="5" id="KW-0347">Helicase</keyword>
<organism evidence="15 16">
    <name type="scientific">Trichoplax adhaerens</name>
    <name type="common">Trichoplax reptans</name>
    <dbReference type="NCBI Taxonomy" id="10228"/>
    <lineage>
        <taxon>Eukaryota</taxon>
        <taxon>Metazoa</taxon>
        <taxon>Placozoa</taxon>
        <taxon>Uniplacotomia</taxon>
        <taxon>Trichoplacea</taxon>
        <taxon>Trichoplacidae</taxon>
        <taxon>Trichoplax</taxon>
    </lineage>
</organism>
<evidence type="ECO:0000259" key="14">
    <source>
        <dbReference type="PROSITE" id="PS51194"/>
    </source>
</evidence>
<dbReference type="SMART" id="SM00490">
    <property type="entry name" value="HELICc"/>
    <property type="match status" value="1"/>
</dbReference>
<dbReference type="KEGG" id="tad:TRIADDRAFT_11173"/>
<dbReference type="OrthoDB" id="18781at2759"/>
<dbReference type="EMBL" id="DS985241">
    <property type="protein sequence ID" value="EDV29803.1"/>
    <property type="molecule type" value="Genomic_DNA"/>
</dbReference>
<keyword evidence="6" id="KW-0067">ATP-binding</keyword>
<dbReference type="AlphaFoldDB" id="B3RJ62"/>
<evidence type="ECO:0000256" key="8">
    <source>
        <dbReference type="ARBA" id="ARBA00023235"/>
    </source>
</evidence>
<keyword evidence="4" id="KW-0378">Hydrolase</keyword>
<dbReference type="Pfam" id="PF00270">
    <property type="entry name" value="DEAD"/>
    <property type="match status" value="1"/>
</dbReference>
<dbReference type="GO" id="GO:0005737">
    <property type="term" value="C:cytoplasm"/>
    <property type="evidence" value="ECO:0000318"/>
    <property type="project" value="GO_Central"/>
</dbReference>
<protein>
    <recommendedName>
        <fullName evidence="11">DNA 3'-5' helicase</fullName>
        <ecNumber evidence="11">5.6.2.4</ecNumber>
    </recommendedName>
</protein>
<evidence type="ECO:0000256" key="7">
    <source>
        <dbReference type="ARBA" id="ARBA00023125"/>
    </source>
</evidence>
<dbReference type="GO" id="GO:0009378">
    <property type="term" value="F:four-way junction helicase activity"/>
    <property type="evidence" value="ECO:0000318"/>
    <property type="project" value="GO_Central"/>
</dbReference>
<dbReference type="Gene3D" id="3.40.50.300">
    <property type="entry name" value="P-loop containing nucleotide triphosphate hydrolases"/>
    <property type="match status" value="2"/>
</dbReference>
<evidence type="ECO:0000313" key="15">
    <source>
        <dbReference type="EMBL" id="EDV29803.1"/>
    </source>
</evidence>